<dbReference type="AlphaFoldDB" id="A0A4R4EHI1"/>
<proteinExistence type="inferred from homology"/>
<comment type="similarity">
    <text evidence="1">Belongs to the bactofilin family.</text>
</comment>
<dbReference type="EMBL" id="SKFG01000004">
    <property type="protein sequence ID" value="TCZ78803.1"/>
    <property type="molecule type" value="Genomic_DNA"/>
</dbReference>
<reference evidence="2 3" key="1">
    <citation type="submission" date="2019-03" db="EMBL/GenBank/DDBJ databases">
        <authorList>
            <person name="Kim M.K.M."/>
        </authorList>
    </citation>
    <scope>NUCLEOTIDE SEQUENCE [LARGE SCALE GENOMIC DNA]</scope>
    <source>
        <strain evidence="2 3">18JY21-1</strain>
    </source>
</reference>
<gene>
    <name evidence="2" type="ORF">E0485_06925</name>
</gene>
<evidence type="ECO:0000313" key="2">
    <source>
        <dbReference type="EMBL" id="TCZ78803.1"/>
    </source>
</evidence>
<name>A0A4R4EHI1_9BACL</name>
<evidence type="ECO:0000313" key="3">
    <source>
        <dbReference type="Proteomes" id="UP000295418"/>
    </source>
</evidence>
<protein>
    <submittedName>
        <fullName evidence="2">Polymer-forming cytoskeletal protein</fullName>
    </submittedName>
</protein>
<dbReference type="PANTHER" id="PTHR35024">
    <property type="entry name" value="HYPOTHETICAL CYTOSOLIC PROTEIN"/>
    <property type="match status" value="1"/>
</dbReference>
<dbReference type="Proteomes" id="UP000295418">
    <property type="component" value="Unassembled WGS sequence"/>
</dbReference>
<dbReference type="InterPro" id="IPR007607">
    <property type="entry name" value="BacA/B"/>
</dbReference>
<dbReference type="PANTHER" id="PTHR35024:SF4">
    <property type="entry name" value="POLYMER-FORMING CYTOSKELETAL PROTEIN"/>
    <property type="match status" value="1"/>
</dbReference>
<evidence type="ECO:0000256" key="1">
    <source>
        <dbReference type="ARBA" id="ARBA00044755"/>
    </source>
</evidence>
<dbReference type="Pfam" id="PF04519">
    <property type="entry name" value="Bactofilin"/>
    <property type="match status" value="1"/>
</dbReference>
<sequence>MTNQTKRDIRINGSGSSSGGVFNKVSINGDGTISGDVECNKFNTNGNSQVNGSIRAEYFSIHGSSDATGNVKADQVSVYGQCNVHGNLMAGELKLGGDVSVDRNLGAEHIKQYGSIHVRGNCEIENYSAKGGFQVDGLLNVGTLDLKLSWPSSASEIGGERIIIRKSTGIDMAIKSLLRIFKVVPDAMLTANVIEGDDIILESTKASIVRGNNIEIGPDCDIDRVEYRGTYSQSPNARVNSCVQI</sequence>
<dbReference type="OrthoDB" id="1730007at2"/>
<dbReference type="RefSeq" id="WP_132417253.1">
    <property type="nucleotide sequence ID" value="NZ_SKFG01000004.1"/>
</dbReference>
<keyword evidence="3" id="KW-1185">Reference proteome</keyword>
<comment type="caution">
    <text evidence="2">The sequence shown here is derived from an EMBL/GenBank/DDBJ whole genome shotgun (WGS) entry which is preliminary data.</text>
</comment>
<organism evidence="2 3">
    <name type="scientific">Paenibacillus albiflavus</name>
    <dbReference type="NCBI Taxonomy" id="2545760"/>
    <lineage>
        <taxon>Bacteria</taxon>
        <taxon>Bacillati</taxon>
        <taxon>Bacillota</taxon>
        <taxon>Bacilli</taxon>
        <taxon>Bacillales</taxon>
        <taxon>Paenibacillaceae</taxon>
        <taxon>Paenibacillus</taxon>
    </lineage>
</organism>
<accession>A0A4R4EHI1</accession>